<organism evidence="1">
    <name type="scientific">Oryza meridionalis</name>
    <dbReference type="NCBI Taxonomy" id="40149"/>
    <lineage>
        <taxon>Eukaryota</taxon>
        <taxon>Viridiplantae</taxon>
        <taxon>Streptophyta</taxon>
        <taxon>Embryophyta</taxon>
        <taxon>Tracheophyta</taxon>
        <taxon>Spermatophyta</taxon>
        <taxon>Magnoliopsida</taxon>
        <taxon>Liliopsida</taxon>
        <taxon>Poales</taxon>
        <taxon>Poaceae</taxon>
        <taxon>BOP clade</taxon>
        <taxon>Oryzoideae</taxon>
        <taxon>Oryzeae</taxon>
        <taxon>Oryzinae</taxon>
        <taxon>Oryza</taxon>
    </lineage>
</organism>
<proteinExistence type="predicted"/>
<dbReference type="Proteomes" id="UP000008021">
    <property type="component" value="Chromosome 9"/>
</dbReference>
<dbReference type="EnsemblPlants" id="OMERI09G10240.1">
    <property type="protein sequence ID" value="OMERI09G10240.1"/>
    <property type="gene ID" value="OMERI09G10240"/>
</dbReference>
<dbReference type="Gramene" id="OMERI09G10240.1">
    <property type="protein sequence ID" value="OMERI09G10240.1"/>
    <property type="gene ID" value="OMERI09G10240"/>
</dbReference>
<keyword evidence="2" id="KW-1185">Reference proteome</keyword>
<accession>A0A0E0ET00</accession>
<sequence length="82" mass="8926">MPSARHTDDSDVSPRHQTSIFPHCYVNDGNGGAVRLFGEGTLIKIKKKGTYSTCVHAFDVFLNVFHMCRANASDSSVLLAAN</sequence>
<evidence type="ECO:0000313" key="2">
    <source>
        <dbReference type="Proteomes" id="UP000008021"/>
    </source>
</evidence>
<reference evidence="1" key="2">
    <citation type="submission" date="2018-05" db="EMBL/GenBank/DDBJ databases">
        <title>OmerRS3 (Oryza meridionalis Reference Sequence Version 3).</title>
        <authorList>
            <person name="Zhang J."/>
            <person name="Kudrna D."/>
            <person name="Lee S."/>
            <person name="Talag J."/>
            <person name="Welchert J."/>
            <person name="Wing R.A."/>
        </authorList>
    </citation>
    <scope>NUCLEOTIDE SEQUENCE [LARGE SCALE GENOMIC DNA]</scope>
    <source>
        <strain evidence="1">cv. OR44</strain>
    </source>
</reference>
<dbReference type="HOGENOM" id="CLU_2562250_0_0_1"/>
<protein>
    <submittedName>
        <fullName evidence="1">Uncharacterized protein</fullName>
    </submittedName>
</protein>
<reference evidence="1" key="1">
    <citation type="submission" date="2015-04" db="UniProtKB">
        <authorList>
            <consortium name="EnsemblPlants"/>
        </authorList>
    </citation>
    <scope>IDENTIFICATION</scope>
</reference>
<evidence type="ECO:0000313" key="1">
    <source>
        <dbReference type="EnsemblPlants" id="OMERI09G10240.1"/>
    </source>
</evidence>
<dbReference type="AlphaFoldDB" id="A0A0E0ET00"/>
<name>A0A0E0ET00_9ORYZ</name>